<dbReference type="STRING" id="1156417.Y919_08855"/>
<protein>
    <submittedName>
        <fullName evidence="2">Uncharacterized protein</fullName>
    </submittedName>
</protein>
<feature type="coiled-coil region" evidence="1">
    <location>
        <begin position="61"/>
        <end position="88"/>
    </location>
</feature>
<evidence type="ECO:0000256" key="1">
    <source>
        <dbReference type="SAM" id="Coils"/>
    </source>
</evidence>
<dbReference type="EMBL" id="AZTB01000046">
    <property type="protein sequence ID" value="KGG79984.1"/>
    <property type="molecule type" value="Genomic_DNA"/>
</dbReference>
<evidence type="ECO:0000313" key="3">
    <source>
        <dbReference type="Proteomes" id="UP000029622"/>
    </source>
</evidence>
<evidence type="ECO:0000313" key="2">
    <source>
        <dbReference type="EMBL" id="KGG79984.1"/>
    </source>
</evidence>
<sequence length="103" mass="12242">MERRNQELKKEFSDRFDEIEAAISDISNDVRFLEHKGHQIEKELFKIKESLKDARFNKVEHDSIMNDISDIKEEIQNLKKDINKVELITASNWLDIAKLKSLR</sequence>
<dbReference type="Gene3D" id="1.20.5.340">
    <property type="match status" value="1"/>
</dbReference>
<dbReference type="AlphaFoldDB" id="A0A096CTW7"/>
<accession>A0A096CTW7</accession>
<comment type="caution">
    <text evidence="2">The sequence shown here is derived from an EMBL/GenBank/DDBJ whole genome shotgun (WGS) entry which is preliminary data.</text>
</comment>
<proteinExistence type="predicted"/>
<name>A0A096CTW7_9FIRM</name>
<gene>
    <name evidence="2" type="ORF">Y919_08855</name>
</gene>
<reference evidence="2 3" key="1">
    <citation type="submission" date="2013-12" db="EMBL/GenBank/DDBJ databases">
        <title>Draft genome sequence of Caloranaerobacter sp. H53214.</title>
        <authorList>
            <person name="Jiang L.J."/>
            <person name="Shao Z.Z."/>
            <person name="Long M.N."/>
        </authorList>
    </citation>
    <scope>NUCLEOTIDE SEQUENCE [LARGE SCALE GENOMIC DNA]</scope>
    <source>
        <strain evidence="2 3">H53214</strain>
    </source>
</reference>
<keyword evidence="1" id="KW-0175">Coiled coil</keyword>
<dbReference type="Proteomes" id="UP000029622">
    <property type="component" value="Unassembled WGS sequence"/>
</dbReference>
<organism evidence="2 3">
    <name type="scientific">Caloranaerobacter azorensis H53214</name>
    <dbReference type="NCBI Taxonomy" id="1156417"/>
    <lineage>
        <taxon>Bacteria</taxon>
        <taxon>Bacillati</taxon>
        <taxon>Bacillota</taxon>
        <taxon>Tissierellia</taxon>
        <taxon>Tissierellales</taxon>
        <taxon>Thermohalobacteraceae</taxon>
        <taxon>Caloranaerobacter</taxon>
    </lineage>
</organism>